<evidence type="ECO:0000256" key="5">
    <source>
        <dbReference type="ARBA" id="ARBA00023242"/>
    </source>
</evidence>
<dbReference type="PANTHER" id="PTHR43874">
    <property type="entry name" value="TWO-COMPONENT RESPONSE REGULATOR"/>
    <property type="match status" value="1"/>
</dbReference>
<gene>
    <name evidence="9" type="ORF">Godav_005767</name>
</gene>
<feature type="domain" description="Response regulatory" evidence="8">
    <location>
        <begin position="1"/>
        <end position="59"/>
    </location>
</feature>
<evidence type="ECO:0000256" key="4">
    <source>
        <dbReference type="ARBA" id="ARBA00023163"/>
    </source>
</evidence>
<dbReference type="GO" id="GO:0000160">
    <property type="term" value="P:phosphorelay signal transduction system"/>
    <property type="evidence" value="ECO:0007669"/>
    <property type="project" value="UniProtKB-KW"/>
</dbReference>
<dbReference type="Gene3D" id="3.40.50.2300">
    <property type="match status" value="1"/>
</dbReference>
<keyword evidence="2" id="KW-0902">Two-component regulatory system</keyword>
<evidence type="ECO:0000313" key="9">
    <source>
        <dbReference type="EMBL" id="MBA0619989.1"/>
    </source>
</evidence>
<dbReference type="EMBL" id="JABFAC010000008">
    <property type="protein sequence ID" value="MBA0619989.1"/>
    <property type="molecule type" value="Genomic_DNA"/>
</dbReference>
<evidence type="ECO:0000256" key="2">
    <source>
        <dbReference type="ARBA" id="ARBA00023012"/>
    </source>
</evidence>
<dbReference type="InterPro" id="IPR045279">
    <property type="entry name" value="ARR-like"/>
</dbReference>
<dbReference type="Proteomes" id="UP000593561">
    <property type="component" value="Unassembled WGS sequence"/>
</dbReference>
<evidence type="ECO:0000313" key="10">
    <source>
        <dbReference type="Proteomes" id="UP000593561"/>
    </source>
</evidence>
<dbReference type="InterPro" id="IPR011006">
    <property type="entry name" value="CheY-like_superfamily"/>
</dbReference>
<dbReference type="SUPFAM" id="SSF52172">
    <property type="entry name" value="CheY-like"/>
    <property type="match status" value="1"/>
</dbReference>
<dbReference type="Gene3D" id="1.10.10.60">
    <property type="entry name" value="Homeodomain-like"/>
    <property type="match status" value="1"/>
</dbReference>
<comment type="subcellular location">
    <subcellularLocation>
        <location evidence="1">Nucleus</location>
    </subcellularLocation>
</comment>
<dbReference type="NCBIfam" id="TIGR01557">
    <property type="entry name" value="myb_SHAQKYF"/>
    <property type="match status" value="1"/>
</dbReference>
<evidence type="ECO:0000256" key="6">
    <source>
        <dbReference type="PROSITE-ProRule" id="PRU00169"/>
    </source>
</evidence>
<keyword evidence="5" id="KW-0539">Nucleus</keyword>
<keyword evidence="3" id="KW-0805">Transcription regulation</keyword>
<dbReference type="AlphaFoldDB" id="A0A7J8S1R5"/>
<keyword evidence="4" id="KW-0804">Transcription</keyword>
<evidence type="ECO:0000256" key="3">
    <source>
        <dbReference type="ARBA" id="ARBA00023015"/>
    </source>
</evidence>
<dbReference type="GO" id="GO:0005634">
    <property type="term" value="C:nucleus"/>
    <property type="evidence" value="ECO:0007669"/>
    <property type="project" value="UniProtKB-SubCell"/>
</dbReference>
<dbReference type="PANTHER" id="PTHR43874:SF205">
    <property type="entry name" value="TWO-COMPONENT RESPONSE REGULATOR ORR23"/>
    <property type="match status" value="1"/>
</dbReference>
<dbReference type="SUPFAM" id="SSF46689">
    <property type="entry name" value="Homeodomain-like"/>
    <property type="match status" value="1"/>
</dbReference>
<feature type="region of interest" description="Disordered" evidence="7">
    <location>
        <begin position="291"/>
        <end position="310"/>
    </location>
</feature>
<sequence length="310" mass="34345">MDAFKLLELVGLEMDLPIIMLSTYGDTKLAKKGITHGTCDYLLKAVHIEELKNIWQHSIEVHRKFVSVANQLDLDSEFYADVPKKVLDLMNVEGLKRETVVSHLQKYRLYLGLSCVVALGSKDPSYLHMGPLDGFGYFCTLTGPGRISSASLPSYQPGGIVIQPGHSQTSNNLINGFRKIHPAVNNPTNSSGEFSRVNDLNFQDARVVVGGSCNTLPISLGSPLFLQSNTQQTKHSVAFGNQSSLSTNLLDLYSFKTKSTNLEDFKGDISIFGLNNYIIVNMDYTTKQQWGDSRHDYNGNTNHSFSRADT</sequence>
<reference evidence="9 10" key="1">
    <citation type="journal article" date="2019" name="Genome Biol. Evol.">
        <title>Insights into the evolution of the New World diploid cottons (Gossypium, subgenus Houzingenia) based on genome sequencing.</title>
        <authorList>
            <person name="Grover C.E."/>
            <person name="Arick M.A. 2nd"/>
            <person name="Thrash A."/>
            <person name="Conover J.L."/>
            <person name="Sanders W.S."/>
            <person name="Peterson D.G."/>
            <person name="Frelichowski J.E."/>
            <person name="Scheffler J.A."/>
            <person name="Scheffler B.E."/>
            <person name="Wendel J.F."/>
        </authorList>
    </citation>
    <scope>NUCLEOTIDE SEQUENCE [LARGE SCALE GENOMIC DNA]</scope>
    <source>
        <strain evidence="9">27</strain>
        <tissue evidence="9">Leaf</tissue>
    </source>
</reference>
<comment type="caution">
    <text evidence="9">The sequence shown here is derived from an EMBL/GenBank/DDBJ whole genome shotgun (WGS) entry which is preliminary data.</text>
</comment>
<organism evidence="9 10">
    <name type="scientific">Gossypium davidsonii</name>
    <name type="common">Davidson's cotton</name>
    <name type="synonym">Gossypium klotzschianum subsp. davidsonii</name>
    <dbReference type="NCBI Taxonomy" id="34287"/>
    <lineage>
        <taxon>Eukaryota</taxon>
        <taxon>Viridiplantae</taxon>
        <taxon>Streptophyta</taxon>
        <taxon>Embryophyta</taxon>
        <taxon>Tracheophyta</taxon>
        <taxon>Spermatophyta</taxon>
        <taxon>Magnoliopsida</taxon>
        <taxon>eudicotyledons</taxon>
        <taxon>Gunneridae</taxon>
        <taxon>Pentapetalae</taxon>
        <taxon>rosids</taxon>
        <taxon>malvids</taxon>
        <taxon>Malvales</taxon>
        <taxon>Malvaceae</taxon>
        <taxon>Malvoideae</taxon>
        <taxon>Gossypium</taxon>
    </lineage>
</organism>
<evidence type="ECO:0000256" key="7">
    <source>
        <dbReference type="SAM" id="MobiDB-lite"/>
    </source>
</evidence>
<dbReference type="GO" id="GO:0003677">
    <property type="term" value="F:DNA binding"/>
    <property type="evidence" value="ECO:0007669"/>
    <property type="project" value="InterPro"/>
</dbReference>
<dbReference type="PROSITE" id="PS50110">
    <property type="entry name" value="RESPONSE_REGULATORY"/>
    <property type="match status" value="1"/>
</dbReference>
<proteinExistence type="predicted"/>
<dbReference type="InterPro" id="IPR006447">
    <property type="entry name" value="Myb_dom_plants"/>
</dbReference>
<comment type="caution">
    <text evidence="6">Lacks conserved residue(s) required for the propagation of feature annotation.</text>
</comment>
<dbReference type="GO" id="GO:0009736">
    <property type="term" value="P:cytokinin-activated signaling pathway"/>
    <property type="evidence" value="ECO:0007669"/>
    <property type="project" value="InterPro"/>
</dbReference>
<accession>A0A7J8S1R5</accession>
<evidence type="ECO:0000256" key="1">
    <source>
        <dbReference type="ARBA" id="ARBA00004123"/>
    </source>
</evidence>
<dbReference type="InterPro" id="IPR009057">
    <property type="entry name" value="Homeodomain-like_sf"/>
</dbReference>
<protein>
    <recommendedName>
        <fullName evidence="8">Response regulatory domain-containing protein</fullName>
    </recommendedName>
</protein>
<dbReference type="InterPro" id="IPR001789">
    <property type="entry name" value="Sig_transdc_resp-reg_receiver"/>
</dbReference>
<evidence type="ECO:0000259" key="8">
    <source>
        <dbReference type="PROSITE" id="PS50110"/>
    </source>
</evidence>
<keyword evidence="10" id="KW-1185">Reference proteome</keyword>
<name>A0A7J8S1R5_GOSDV</name>
<feature type="compositionally biased region" description="Polar residues" evidence="7">
    <location>
        <begin position="298"/>
        <end position="310"/>
    </location>
</feature>